<evidence type="ECO:0000256" key="8">
    <source>
        <dbReference type="ARBA" id="ARBA00022989"/>
    </source>
</evidence>
<evidence type="ECO:0000256" key="9">
    <source>
        <dbReference type="ARBA" id="ARBA00023136"/>
    </source>
</evidence>
<dbReference type="Pfam" id="PF00810">
    <property type="entry name" value="ER_lumen_recept"/>
    <property type="match status" value="1"/>
</dbReference>
<evidence type="ECO:0000256" key="1">
    <source>
        <dbReference type="ARBA" id="ARBA00004477"/>
    </source>
</evidence>
<evidence type="ECO:0008006" key="13">
    <source>
        <dbReference type="Google" id="ProtNLM"/>
    </source>
</evidence>
<comment type="similarity">
    <text evidence="2">Belongs to the ERD2 family.</text>
</comment>
<protein>
    <recommendedName>
        <fullName evidence="13">ER lumen protein-retaining receptor</fullName>
    </recommendedName>
</protein>
<sequence length="150" mass="17719">MRFKLKSSYVKELDTLRRSFVVVPCAILAILIHPYTIHSRLNRISWAFGTYLEAISVLPQLHYLQNAKMVETFTGYYVFALGVSRFFLFAHWLIQSYENPRLYFLLVENGNVWLILALLSELVQTFILADFCYYYMKSFIQGQLLRKMPI</sequence>
<dbReference type="GO" id="GO:0016192">
    <property type="term" value="P:vesicle-mediated transport"/>
    <property type="evidence" value="ECO:0007669"/>
    <property type="project" value="UniProtKB-KW"/>
</dbReference>
<dbReference type="InterPro" id="IPR000133">
    <property type="entry name" value="ER_ret_rcpt"/>
</dbReference>
<proteinExistence type="evidence at transcript level"/>
<keyword evidence="5" id="KW-0256">Endoplasmic reticulum</keyword>
<keyword evidence="10" id="KW-0675">Receptor</keyword>
<feature type="transmembrane region" description="Helical" evidence="11">
    <location>
        <begin position="20"/>
        <end position="38"/>
    </location>
</feature>
<dbReference type="GO" id="GO:0046923">
    <property type="term" value="F:ER retention sequence binding"/>
    <property type="evidence" value="ECO:0007669"/>
    <property type="project" value="InterPro"/>
</dbReference>
<keyword evidence="8 11" id="KW-1133">Transmembrane helix</keyword>
<accession>I3SWN2</accession>
<dbReference type="GO" id="GO:0005789">
    <property type="term" value="C:endoplasmic reticulum membrane"/>
    <property type="evidence" value="ECO:0007669"/>
    <property type="project" value="UniProtKB-SubCell"/>
</dbReference>
<evidence type="ECO:0000256" key="7">
    <source>
        <dbReference type="ARBA" id="ARBA00022927"/>
    </source>
</evidence>
<organism evidence="12">
    <name type="scientific">Lotus japonicus</name>
    <name type="common">Lotus corniculatus var. japonicus</name>
    <dbReference type="NCBI Taxonomy" id="34305"/>
    <lineage>
        <taxon>Eukaryota</taxon>
        <taxon>Viridiplantae</taxon>
        <taxon>Streptophyta</taxon>
        <taxon>Embryophyta</taxon>
        <taxon>Tracheophyta</taxon>
        <taxon>Spermatophyta</taxon>
        <taxon>Magnoliopsida</taxon>
        <taxon>eudicotyledons</taxon>
        <taxon>Gunneridae</taxon>
        <taxon>Pentapetalae</taxon>
        <taxon>rosids</taxon>
        <taxon>fabids</taxon>
        <taxon>Fabales</taxon>
        <taxon>Fabaceae</taxon>
        <taxon>Papilionoideae</taxon>
        <taxon>50 kb inversion clade</taxon>
        <taxon>NPAAA clade</taxon>
        <taxon>Hologalegina</taxon>
        <taxon>robinioid clade</taxon>
        <taxon>Loteae</taxon>
        <taxon>Lotus</taxon>
    </lineage>
</organism>
<evidence type="ECO:0000256" key="4">
    <source>
        <dbReference type="ARBA" id="ARBA00022692"/>
    </source>
</evidence>
<keyword evidence="4 11" id="KW-0812">Transmembrane</keyword>
<dbReference type="PANTHER" id="PTHR10585">
    <property type="entry name" value="ER LUMEN PROTEIN RETAINING RECEPTOR"/>
    <property type="match status" value="1"/>
</dbReference>
<evidence type="ECO:0000256" key="3">
    <source>
        <dbReference type="ARBA" id="ARBA00022448"/>
    </source>
</evidence>
<evidence type="ECO:0000256" key="11">
    <source>
        <dbReference type="SAM" id="Phobius"/>
    </source>
</evidence>
<dbReference type="AlphaFoldDB" id="I3SWN2"/>
<evidence type="ECO:0000256" key="10">
    <source>
        <dbReference type="ARBA" id="ARBA00023170"/>
    </source>
</evidence>
<reference evidence="12" key="1">
    <citation type="submission" date="2012-05" db="EMBL/GenBank/DDBJ databases">
        <authorList>
            <person name="Krishnakumar V."/>
            <person name="Cheung F."/>
            <person name="Xiao Y."/>
            <person name="Chan A."/>
            <person name="Moskal W.A."/>
            <person name="Town C.D."/>
        </authorList>
    </citation>
    <scope>NUCLEOTIDE SEQUENCE</scope>
</reference>
<evidence type="ECO:0000256" key="5">
    <source>
        <dbReference type="ARBA" id="ARBA00022824"/>
    </source>
</evidence>
<dbReference type="PRINTS" id="PR00660">
    <property type="entry name" value="ERLUMENR"/>
</dbReference>
<keyword evidence="6" id="KW-0931">ER-Golgi transport</keyword>
<keyword evidence="9 11" id="KW-0472">Membrane</keyword>
<keyword evidence="7" id="KW-0653">Protein transport</keyword>
<feature type="transmembrane region" description="Helical" evidence="11">
    <location>
        <begin position="76"/>
        <end position="94"/>
    </location>
</feature>
<evidence type="ECO:0000313" key="12">
    <source>
        <dbReference type="EMBL" id="AFK44674.1"/>
    </source>
</evidence>
<keyword evidence="3" id="KW-0813">Transport</keyword>
<feature type="transmembrane region" description="Helical" evidence="11">
    <location>
        <begin position="114"/>
        <end position="136"/>
    </location>
</feature>
<dbReference type="GO" id="GO:0015031">
    <property type="term" value="P:protein transport"/>
    <property type="evidence" value="ECO:0007669"/>
    <property type="project" value="UniProtKB-KW"/>
</dbReference>
<evidence type="ECO:0000256" key="2">
    <source>
        <dbReference type="ARBA" id="ARBA00010120"/>
    </source>
</evidence>
<dbReference type="GO" id="GO:0006621">
    <property type="term" value="P:protein retention in ER lumen"/>
    <property type="evidence" value="ECO:0007669"/>
    <property type="project" value="InterPro"/>
</dbReference>
<evidence type="ECO:0000256" key="6">
    <source>
        <dbReference type="ARBA" id="ARBA00022892"/>
    </source>
</evidence>
<dbReference type="EMBL" id="BT144880">
    <property type="protein sequence ID" value="AFK44674.1"/>
    <property type="molecule type" value="mRNA"/>
</dbReference>
<name>I3SWN2_LOTJA</name>
<comment type="subcellular location">
    <subcellularLocation>
        <location evidence="1">Endoplasmic reticulum membrane</location>
        <topology evidence="1">Multi-pass membrane protein</topology>
    </subcellularLocation>
</comment>